<proteinExistence type="predicted"/>
<sequence>MKILESSWWLGFMLIIFFLIMGNLAAIFNGYQFNRFGLNRDFVLILVWILPALASFLAVFKSKGGNILLGLSFIPIISFSGPTVHFILGELGIIIDLIGLEGVKVVFQMYLMLSLLTIGIGSTLGKLLRKKN</sequence>
<dbReference type="Proteomes" id="UP000594688">
    <property type="component" value="Chromosome"/>
</dbReference>
<dbReference type="EMBL" id="CP048685">
    <property type="protein sequence ID" value="QPJ61641.1"/>
    <property type="molecule type" value="Genomic_DNA"/>
</dbReference>
<dbReference type="KEGG" id="nli:G3M70_06985"/>
<evidence type="ECO:0000313" key="3">
    <source>
        <dbReference type="Proteomes" id="UP000594688"/>
    </source>
</evidence>
<gene>
    <name evidence="2" type="ORF">G3M70_06985</name>
</gene>
<organism evidence="2 3">
    <name type="scientific">Candidatus Nitronauta litoralis</name>
    <dbReference type="NCBI Taxonomy" id="2705533"/>
    <lineage>
        <taxon>Bacteria</taxon>
        <taxon>Pseudomonadati</taxon>
        <taxon>Nitrospinota/Tectimicrobiota group</taxon>
        <taxon>Nitrospinota</taxon>
        <taxon>Nitrospinia</taxon>
        <taxon>Nitrospinales</taxon>
        <taxon>Nitrospinaceae</taxon>
        <taxon>Candidatus Nitronauta</taxon>
    </lineage>
</organism>
<evidence type="ECO:0000256" key="1">
    <source>
        <dbReference type="SAM" id="Phobius"/>
    </source>
</evidence>
<name>A0A7T0BVK2_9BACT</name>
<keyword evidence="1" id="KW-0812">Transmembrane</keyword>
<dbReference type="AlphaFoldDB" id="A0A7T0BVK2"/>
<feature type="transmembrane region" description="Helical" evidence="1">
    <location>
        <begin position="107"/>
        <end position="128"/>
    </location>
</feature>
<feature type="transmembrane region" description="Helical" evidence="1">
    <location>
        <begin position="42"/>
        <end position="60"/>
    </location>
</feature>
<keyword evidence="1" id="KW-0472">Membrane</keyword>
<feature type="transmembrane region" description="Helical" evidence="1">
    <location>
        <begin position="7"/>
        <end position="30"/>
    </location>
</feature>
<accession>A0A7T0BVK2</accession>
<reference evidence="2 3" key="1">
    <citation type="submission" date="2020-02" db="EMBL/GenBank/DDBJ databases">
        <title>Genomic and physiological characterization of two novel Nitrospinaceae genera.</title>
        <authorList>
            <person name="Mueller A.J."/>
            <person name="Jung M.-Y."/>
            <person name="Strachan C.R."/>
            <person name="Herbold C.W."/>
            <person name="Kirkegaard R.H."/>
            <person name="Daims H."/>
        </authorList>
    </citation>
    <scope>NUCLEOTIDE SEQUENCE [LARGE SCALE GENOMIC DNA]</scope>
    <source>
        <strain evidence="2">EB</strain>
    </source>
</reference>
<keyword evidence="1" id="KW-1133">Transmembrane helix</keyword>
<feature type="transmembrane region" description="Helical" evidence="1">
    <location>
        <begin position="67"/>
        <end position="87"/>
    </location>
</feature>
<protein>
    <submittedName>
        <fullName evidence="2">Uncharacterized protein</fullName>
    </submittedName>
</protein>
<evidence type="ECO:0000313" key="2">
    <source>
        <dbReference type="EMBL" id="QPJ61641.1"/>
    </source>
</evidence>